<dbReference type="InterPro" id="IPR029063">
    <property type="entry name" value="SAM-dependent_MTases_sf"/>
</dbReference>
<feature type="domain" description="Methyltransferase" evidence="1">
    <location>
        <begin position="65"/>
        <end position="144"/>
    </location>
</feature>
<dbReference type="InterPro" id="IPR041698">
    <property type="entry name" value="Methyltransf_25"/>
</dbReference>
<comment type="caution">
    <text evidence="2">The sequence shown here is derived from an EMBL/GenBank/DDBJ whole genome shotgun (WGS) entry which is preliminary data.</text>
</comment>
<dbReference type="AlphaFoldDB" id="A0A6B1D627"/>
<accession>A0A6B1D627</accession>
<sequence length="250" mass="28138">MKNAQTQDAFGLLLTHHFAGESCNEFIERDDGYLVATDNLAAYFAPYSEWPPRFQRAMNYVRGRVLDVGVGAGRFALYLQELGHEVVGIDVSPGALEVCRRRGVENVHRLPFHKIDASLGTFDTVLMMGNNFGLFANPGRAKWMLRRLKSLTSENARIVAESLDIYGTDKPEHLNYHARNRDRGRMAGEIRLRVRYRELIGDWFDYLMVSQSEMREIVEGTGWRVAEFIGGAGGQYVGVIEKEGCSGGAR</sequence>
<dbReference type="EMBL" id="VXMH01000040">
    <property type="protein sequence ID" value="MYC95066.1"/>
    <property type="molecule type" value="Genomic_DNA"/>
</dbReference>
<dbReference type="SUPFAM" id="SSF53335">
    <property type="entry name" value="S-adenosyl-L-methionine-dependent methyltransferases"/>
    <property type="match status" value="1"/>
</dbReference>
<dbReference type="GO" id="GO:0032259">
    <property type="term" value="P:methylation"/>
    <property type="evidence" value="ECO:0007669"/>
    <property type="project" value="UniProtKB-KW"/>
</dbReference>
<dbReference type="CDD" id="cd02440">
    <property type="entry name" value="AdoMet_MTases"/>
    <property type="match status" value="1"/>
</dbReference>
<proteinExistence type="predicted"/>
<organism evidence="2">
    <name type="scientific">Caldilineaceae bacterium SB0661_bin_32</name>
    <dbReference type="NCBI Taxonomy" id="2605255"/>
    <lineage>
        <taxon>Bacteria</taxon>
        <taxon>Bacillati</taxon>
        <taxon>Chloroflexota</taxon>
        <taxon>Caldilineae</taxon>
        <taxon>Caldilineales</taxon>
        <taxon>Caldilineaceae</taxon>
    </lineage>
</organism>
<dbReference type="Gene3D" id="3.40.50.150">
    <property type="entry name" value="Vaccinia Virus protein VP39"/>
    <property type="match status" value="1"/>
</dbReference>
<dbReference type="Pfam" id="PF13649">
    <property type="entry name" value="Methyltransf_25"/>
    <property type="match status" value="1"/>
</dbReference>
<keyword evidence="2" id="KW-0489">Methyltransferase</keyword>
<evidence type="ECO:0000259" key="1">
    <source>
        <dbReference type="Pfam" id="PF13649"/>
    </source>
</evidence>
<name>A0A6B1D627_9CHLR</name>
<dbReference type="GO" id="GO:0008168">
    <property type="term" value="F:methyltransferase activity"/>
    <property type="evidence" value="ECO:0007669"/>
    <property type="project" value="UniProtKB-KW"/>
</dbReference>
<reference evidence="2" key="1">
    <citation type="submission" date="2019-09" db="EMBL/GenBank/DDBJ databases">
        <title>Characterisation of the sponge microbiome using genome-centric metagenomics.</title>
        <authorList>
            <person name="Engelberts J.P."/>
            <person name="Robbins S.J."/>
            <person name="De Goeij J.M."/>
            <person name="Aranda M."/>
            <person name="Bell S.C."/>
            <person name="Webster N.S."/>
        </authorList>
    </citation>
    <scope>NUCLEOTIDE SEQUENCE</scope>
    <source>
        <strain evidence="2">SB0661_bin_32</strain>
    </source>
</reference>
<evidence type="ECO:0000313" key="2">
    <source>
        <dbReference type="EMBL" id="MYC95066.1"/>
    </source>
</evidence>
<gene>
    <name evidence="2" type="ORF">F4X14_08840</name>
</gene>
<protein>
    <submittedName>
        <fullName evidence="2">Class I SAM-dependent methyltransferase</fullName>
    </submittedName>
</protein>
<keyword evidence="2" id="KW-0808">Transferase</keyword>